<feature type="domain" description="CheW-like" evidence="13">
    <location>
        <begin position="455"/>
        <end position="590"/>
    </location>
</feature>
<evidence type="ECO:0000259" key="12">
    <source>
        <dbReference type="PROSITE" id="PS50110"/>
    </source>
</evidence>
<dbReference type="PROSITE" id="PS50110">
    <property type="entry name" value="RESPONSE_REGULATORY"/>
    <property type="match status" value="1"/>
</dbReference>
<organism evidence="15 16">
    <name type="scientific">Methylomonas koyamae</name>
    <dbReference type="NCBI Taxonomy" id="702114"/>
    <lineage>
        <taxon>Bacteria</taxon>
        <taxon>Pseudomonadati</taxon>
        <taxon>Pseudomonadota</taxon>
        <taxon>Gammaproteobacteria</taxon>
        <taxon>Methylococcales</taxon>
        <taxon>Methylococcaceae</taxon>
        <taxon>Methylomonas</taxon>
    </lineage>
</organism>
<comment type="function">
    <text evidence="8">Involved in the transmission of sensory signals from the chemoreceptors to the flagellar motors. CheA is autophosphorylated; it can transfer its phosphate group to either CheB or CheY.</text>
</comment>
<dbReference type="GO" id="GO:0006935">
    <property type="term" value="P:chemotaxis"/>
    <property type="evidence" value="ECO:0007669"/>
    <property type="project" value="InterPro"/>
</dbReference>
<dbReference type="InterPro" id="IPR051315">
    <property type="entry name" value="Bact_Chemotaxis_CheA"/>
</dbReference>
<dbReference type="PROSITE" id="PS50894">
    <property type="entry name" value="HPT"/>
    <property type="match status" value="1"/>
</dbReference>
<dbReference type="AlphaFoldDB" id="A0A177P4C1"/>
<dbReference type="SMART" id="SM00073">
    <property type="entry name" value="HPT"/>
    <property type="match status" value="1"/>
</dbReference>
<dbReference type="Gene3D" id="3.30.565.10">
    <property type="entry name" value="Histidine kinase-like ATPase, C-terminal domain"/>
    <property type="match status" value="1"/>
</dbReference>
<dbReference type="SMART" id="SM00448">
    <property type="entry name" value="REC"/>
    <property type="match status" value="1"/>
</dbReference>
<feature type="modified residue" description="Phosphohistidine" evidence="9">
    <location>
        <position position="55"/>
    </location>
</feature>
<sequence>MSEQESEFLQRLLATFNIEAQEHVEALFAGIAELEKCPDETRQAELIEAVFREAHSLKGAARAVNLIPVETACQALETGFAAMKNKNSALTAELFDSLYTAIGKLSERLGLPQIDRITAVPVEIPAPHPETQTITSVKPPARGSAEKLSMAGTVRIASAKLDSIFLKSEEMLAAKFLAQQRQQDIITLQAMAASWSKQWSRTVSRPEFYSNLSKQPQGLELIEQNTAFIKSLNYRLDAAVKAARQDQHLLGRMVDDLLEDMKKALMLPFSALMEIFPRLVRDLAKSSGKDIVLNISGGEIEADRRILEEIKDPLIHILRNCVDHGIELPDIRANLGKSPCGTIGIAILPRSGNRIEIDISDDGAGIDTTKVKAAATRLGILEREQASRLEDHVCAELIYRSGVSTSPIITEISGRGLGLAIVREKIEGLGGCVAVETQPGNGTVFRIELPLTLATYRGIAVRVGEQTFVLPTGNVERCMRIRRDDIRTVENRETILFRDETLSLSWLSEVLGMPERTAGGEALYQLLVLKMGGKRMAFIVDEVLGEQEVLVKSLGPQLARVRNIAAATILGSGKLAPILNVSDLLKSAQLAAQTGSRRTADFKTDGPTPTNSVLVVEDSVTARSLLKGILEMAGYKVTTANDGAEGLTQLRSGEFDLVVSDVDMPRMNGFDLTAKIRADKRLADLPVVLVTALESREDKERGIEVGANAYIVKGSFEQSNLLDIVRRLI</sequence>
<dbReference type="Gene3D" id="3.40.50.2300">
    <property type="match status" value="1"/>
</dbReference>
<dbReference type="FunFam" id="3.30.565.10:FF:000016">
    <property type="entry name" value="Chemotaxis protein CheA, putative"/>
    <property type="match status" value="1"/>
</dbReference>
<keyword evidence="7" id="KW-0902">Two-component regulatory system</keyword>
<dbReference type="Proteomes" id="UP000077628">
    <property type="component" value="Unassembled WGS sequence"/>
</dbReference>
<feature type="domain" description="Response regulatory" evidence="12">
    <location>
        <begin position="612"/>
        <end position="728"/>
    </location>
</feature>
<dbReference type="SUPFAM" id="SSF50341">
    <property type="entry name" value="CheW-like"/>
    <property type="match status" value="1"/>
</dbReference>
<dbReference type="InterPro" id="IPR001789">
    <property type="entry name" value="Sig_transdc_resp-reg_receiver"/>
</dbReference>
<dbReference type="SMART" id="SM00387">
    <property type="entry name" value="HATPase_c"/>
    <property type="match status" value="1"/>
</dbReference>
<evidence type="ECO:0000256" key="2">
    <source>
        <dbReference type="ARBA" id="ARBA00012438"/>
    </source>
</evidence>
<dbReference type="EMBL" id="LUUK01000040">
    <property type="protein sequence ID" value="OAI25158.1"/>
    <property type="molecule type" value="Genomic_DNA"/>
</dbReference>
<evidence type="ECO:0000256" key="5">
    <source>
        <dbReference type="ARBA" id="ARBA00022679"/>
    </source>
</evidence>
<dbReference type="Pfam" id="PF02518">
    <property type="entry name" value="HATPase_c"/>
    <property type="match status" value="1"/>
</dbReference>
<keyword evidence="16" id="KW-1185">Reference proteome</keyword>
<dbReference type="SUPFAM" id="SSF55874">
    <property type="entry name" value="ATPase domain of HSP90 chaperone/DNA topoisomerase II/histidine kinase"/>
    <property type="match status" value="1"/>
</dbReference>
<accession>A0A177P4C1</accession>
<dbReference type="Pfam" id="PF00072">
    <property type="entry name" value="Response_reg"/>
    <property type="match status" value="1"/>
</dbReference>
<dbReference type="Gene3D" id="2.30.30.40">
    <property type="entry name" value="SH3 Domains"/>
    <property type="match status" value="1"/>
</dbReference>
<evidence type="ECO:0000256" key="10">
    <source>
        <dbReference type="PROSITE-ProRule" id="PRU00169"/>
    </source>
</evidence>
<dbReference type="SUPFAM" id="SSF47226">
    <property type="entry name" value="Histidine-containing phosphotransfer domain, HPT domain"/>
    <property type="match status" value="1"/>
</dbReference>
<name>A0A177P4C1_9GAMM</name>
<evidence type="ECO:0000259" key="13">
    <source>
        <dbReference type="PROSITE" id="PS50851"/>
    </source>
</evidence>
<dbReference type="InterPro" id="IPR008207">
    <property type="entry name" value="Sig_transdc_His_kin_Hpt_dom"/>
</dbReference>
<evidence type="ECO:0000313" key="15">
    <source>
        <dbReference type="EMBL" id="OAI25158.1"/>
    </source>
</evidence>
<dbReference type="SMART" id="SM00260">
    <property type="entry name" value="CheW"/>
    <property type="match status" value="1"/>
</dbReference>
<evidence type="ECO:0000256" key="9">
    <source>
        <dbReference type="PROSITE-ProRule" id="PRU00110"/>
    </source>
</evidence>
<evidence type="ECO:0000256" key="8">
    <source>
        <dbReference type="ARBA" id="ARBA00035100"/>
    </source>
</evidence>
<comment type="caution">
    <text evidence="15">The sequence shown here is derived from an EMBL/GenBank/DDBJ whole genome shotgun (WGS) entry which is preliminary data.</text>
</comment>
<dbReference type="PANTHER" id="PTHR43395:SF1">
    <property type="entry name" value="CHEMOTAXIS PROTEIN CHEA"/>
    <property type="match status" value="1"/>
</dbReference>
<dbReference type="InterPro" id="IPR036890">
    <property type="entry name" value="HATPase_C_sf"/>
</dbReference>
<evidence type="ECO:0000313" key="16">
    <source>
        <dbReference type="Proteomes" id="UP000077628"/>
    </source>
</evidence>
<dbReference type="STRING" id="702114.A1355_19825"/>
<dbReference type="PANTHER" id="PTHR43395">
    <property type="entry name" value="SENSOR HISTIDINE KINASE CHEA"/>
    <property type="match status" value="1"/>
</dbReference>
<dbReference type="InterPro" id="IPR002545">
    <property type="entry name" value="CheW-lke_dom"/>
</dbReference>
<dbReference type="GO" id="GO:0000155">
    <property type="term" value="F:phosphorelay sensor kinase activity"/>
    <property type="evidence" value="ECO:0007669"/>
    <property type="project" value="UniProtKB-ARBA"/>
</dbReference>
<dbReference type="InterPro" id="IPR011006">
    <property type="entry name" value="CheY-like_superfamily"/>
</dbReference>
<gene>
    <name evidence="15" type="ORF">A1355_19825</name>
</gene>
<feature type="domain" description="HPt" evidence="14">
    <location>
        <begin position="5"/>
        <end position="112"/>
    </location>
</feature>
<dbReference type="OrthoDB" id="9803176at2"/>
<evidence type="ECO:0000259" key="14">
    <source>
        <dbReference type="PROSITE" id="PS50894"/>
    </source>
</evidence>
<dbReference type="InterPro" id="IPR005467">
    <property type="entry name" value="His_kinase_dom"/>
</dbReference>
<keyword evidence="6" id="KW-0418">Kinase</keyword>
<dbReference type="InterPro" id="IPR036641">
    <property type="entry name" value="HPT_dom_sf"/>
</dbReference>
<dbReference type="EC" id="2.7.13.3" evidence="2"/>
<dbReference type="PROSITE" id="PS50109">
    <property type="entry name" value="HIS_KIN"/>
    <property type="match status" value="1"/>
</dbReference>
<dbReference type="SUPFAM" id="SSF52172">
    <property type="entry name" value="CheY-like"/>
    <property type="match status" value="1"/>
</dbReference>
<evidence type="ECO:0000256" key="6">
    <source>
        <dbReference type="ARBA" id="ARBA00022777"/>
    </source>
</evidence>
<proteinExistence type="predicted"/>
<dbReference type="RefSeq" id="WP_064025142.1">
    <property type="nucleotide sequence ID" value="NZ_LUUK01000040.1"/>
</dbReference>
<dbReference type="Gene3D" id="1.20.120.160">
    <property type="entry name" value="HPT domain"/>
    <property type="match status" value="1"/>
</dbReference>
<reference evidence="16" key="1">
    <citation type="submission" date="2016-03" db="EMBL/GenBank/DDBJ databases">
        <authorList>
            <person name="Heylen K."/>
            <person name="De Vos P."/>
            <person name="Vekeman B."/>
        </authorList>
    </citation>
    <scope>NUCLEOTIDE SEQUENCE [LARGE SCALE GENOMIC DNA]</scope>
    <source>
        <strain evidence="16">R-45383</strain>
    </source>
</reference>
<dbReference type="CDD" id="cd00088">
    <property type="entry name" value="HPT"/>
    <property type="match status" value="1"/>
</dbReference>
<evidence type="ECO:0000256" key="3">
    <source>
        <dbReference type="ARBA" id="ARBA00021495"/>
    </source>
</evidence>
<protein>
    <recommendedName>
        <fullName evidence="3">Chemotaxis protein CheA</fullName>
        <ecNumber evidence="2">2.7.13.3</ecNumber>
    </recommendedName>
</protein>
<dbReference type="Pfam" id="PF01627">
    <property type="entry name" value="Hpt"/>
    <property type="match status" value="1"/>
</dbReference>
<feature type="domain" description="Histidine kinase" evidence="11">
    <location>
        <begin position="250"/>
        <end position="453"/>
    </location>
</feature>
<keyword evidence="5" id="KW-0808">Transferase</keyword>
<comment type="catalytic activity">
    <reaction evidence="1">
        <text>ATP + protein L-histidine = ADP + protein N-phospho-L-histidine.</text>
        <dbReference type="EC" id="2.7.13.3"/>
    </reaction>
</comment>
<evidence type="ECO:0000259" key="11">
    <source>
        <dbReference type="PROSITE" id="PS50109"/>
    </source>
</evidence>
<dbReference type="InterPro" id="IPR036061">
    <property type="entry name" value="CheW-like_dom_sf"/>
</dbReference>
<evidence type="ECO:0000256" key="4">
    <source>
        <dbReference type="ARBA" id="ARBA00022553"/>
    </source>
</evidence>
<dbReference type="PROSITE" id="PS50851">
    <property type="entry name" value="CHEW"/>
    <property type="match status" value="1"/>
</dbReference>
<feature type="modified residue" description="4-aspartylphosphate" evidence="10">
    <location>
        <position position="661"/>
    </location>
</feature>
<keyword evidence="4 10" id="KW-0597">Phosphoprotein</keyword>
<evidence type="ECO:0000256" key="1">
    <source>
        <dbReference type="ARBA" id="ARBA00000085"/>
    </source>
</evidence>
<dbReference type="InterPro" id="IPR003594">
    <property type="entry name" value="HATPase_dom"/>
</dbReference>
<dbReference type="InterPro" id="IPR004358">
    <property type="entry name" value="Sig_transdc_His_kin-like_C"/>
</dbReference>
<evidence type="ECO:0000256" key="7">
    <source>
        <dbReference type="ARBA" id="ARBA00023012"/>
    </source>
</evidence>
<dbReference type="PRINTS" id="PR00344">
    <property type="entry name" value="BCTRLSENSOR"/>
</dbReference>
<dbReference type="Pfam" id="PF01584">
    <property type="entry name" value="CheW"/>
    <property type="match status" value="1"/>
</dbReference>